<reference evidence="1" key="1">
    <citation type="submission" date="2014-09" db="EMBL/GenBank/DDBJ databases">
        <authorList>
            <person name="Magalhaes I.L.F."/>
            <person name="Oliveira U."/>
            <person name="Santos F.R."/>
            <person name="Vidigal T.H.D.A."/>
            <person name="Brescovit A.D."/>
            <person name="Santos A.J."/>
        </authorList>
    </citation>
    <scope>NUCLEOTIDE SEQUENCE</scope>
    <source>
        <tissue evidence="1">Shoot tissue taken approximately 20 cm above the soil surface</tissue>
    </source>
</reference>
<protein>
    <submittedName>
        <fullName evidence="1">Uncharacterized protein</fullName>
    </submittedName>
</protein>
<accession>A0A0A9AZ28</accession>
<name>A0A0A9AZ28_ARUDO</name>
<organism evidence="1">
    <name type="scientific">Arundo donax</name>
    <name type="common">Giant reed</name>
    <name type="synonym">Donax arundinaceus</name>
    <dbReference type="NCBI Taxonomy" id="35708"/>
    <lineage>
        <taxon>Eukaryota</taxon>
        <taxon>Viridiplantae</taxon>
        <taxon>Streptophyta</taxon>
        <taxon>Embryophyta</taxon>
        <taxon>Tracheophyta</taxon>
        <taxon>Spermatophyta</taxon>
        <taxon>Magnoliopsida</taxon>
        <taxon>Liliopsida</taxon>
        <taxon>Poales</taxon>
        <taxon>Poaceae</taxon>
        <taxon>PACMAD clade</taxon>
        <taxon>Arundinoideae</taxon>
        <taxon>Arundineae</taxon>
        <taxon>Arundo</taxon>
    </lineage>
</organism>
<dbReference type="EMBL" id="GBRH01243750">
    <property type="protein sequence ID" value="JAD54145.1"/>
    <property type="molecule type" value="Transcribed_RNA"/>
</dbReference>
<dbReference type="AlphaFoldDB" id="A0A0A9AZ28"/>
<sequence>MAYPFTLLGISNICLDCIPSSSIVYCYIYYHLLLALRHLG</sequence>
<proteinExistence type="predicted"/>
<reference evidence="1" key="2">
    <citation type="journal article" date="2015" name="Data Brief">
        <title>Shoot transcriptome of the giant reed, Arundo donax.</title>
        <authorList>
            <person name="Barrero R.A."/>
            <person name="Guerrero F.D."/>
            <person name="Moolhuijzen P."/>
            <person name="Goolsby J.A."/>
            <person name="Tidwell J."/>
            <person name="Bellgard S.E."/>
            <person name="Bellgard M.I."/>
        </authorList>
    </citation>
    <scope>NUCLEOTIDE SEQUENCE</scope>
    <source>
        <tissue evidence="1">Shoot tissue taken approximately 20 cm above the soil surface</tissue>
    </source>
</reference>
<evidence type="ECO:0000313" key="1">
    <source>
        <dbReference type="EMBL" id="JAD54145.1"/>
    </source>
</evidence>